<comment type="caution">
    <text evidence="1">The sequence shown here is derived from an EMBL/GenBank/DDBJ whole genome shotgun (WGS) entry which is preliminary data.</text>
</comment>
<accession>A0ABT9FCV5</accession>
<protein>
    <submittedName>
        <fullName evidence="1">Uncharacterized protein</fullName>
    </submittedName>
</protein>
<evidence type="ECO:0000313" key="1">
    <source>
        <dbReference type="EMBL" id="MDP2564581.1"/>
    </source>
</evidence>
<name>A0ABT9FCV5_9GAMM</name>
<dbReference type="EMBL" id="JAUYVT010000005">
    <property type="protein sequence ID" value="MDP2564581.1"/>
    <property type="molecule type" value="Genomic_DNA"/>
</dbReference>
<sequence>MGYKDGLNSSRRIDIACETSILFMSVSGDIQPHSWTKCMSILNCCSRKC</sequence>
<organism evidence="1 2">
    <name type="scientific">Pseudoalteromonas marina</name>
    <dbReference type="NCBI Taxonomy" id="267375"/>
    <lineage>
        <taxon>Bacteria</taxon>
        <taxon>Pseudomonadati</taxon>
        <taxon>Pseudomonadota</taxon>
        <taxon>Gammaproteobacteria</taxon>
        <taxon>Alteromonadales</taxon>
        <taxon>Pseudoalteromonadaceae</taxon>
        <taxon>Pseudoalteromonas</taxon>
    </lineage>
</organism>
<evidence type="ECO:0000313" key="2">
    <source>
        <dbReference type="Proteomes" id="UP001177212"/>
    </source>
</evidence>
<gene>
    <name evidence="1" type="ORF">Q8W34_08040</name>
</gene>
<reference evidence="1" key="1">
    <citation type="submission" date="2023-07" db="EMBL/GenBank/DDBJ databases">
        <title>Genome content predicts the carbon catabolic preferences of heterotrophic bacteria.</title>
        <authorList>
            <person name="Gralka M."/>
        </authorList>
    </citation>
    <scope>NUCLEOTIDE SEQUENCE</scope>
    <source>
        <strain evidence="1">4G09</strain>
    </source>
</reference>
<keyword evidence="2" id="KW-1185">Reference proteome</keyword>
<dbReference type="Proteomes" id="UP001177212">
    <property type="component" value="Unassembled WGS sequence"/>
</dbReference>
<proteinExistence type="predicted"/>